<comment type="similarity">
    <text evidence="1">Belongs to the complex I 30 kDa subunit family.</text>
</comment>
<evidence type="ECO:0000256" key="3">
    <source>
        <dbReference type="SAM" id="MobiDB-lite"/>
    </source>
</evidence>
<dbReference type="AlphaFoldDB" id="A0A6J7KTI1"/>
<gene>
    <name evidence="5" type="ORF">UFOPK3879_00461</name>
</gene>
<evidence type="ECO:0000256" key="1">
    <source>
        <dbReference type="ARBA" id="ARBA00007569"/>
    </source>
</evidence>
<dbReference type="InterPro" id="IPR020396">
    <property type="entry name" value="NADH_UbQ_OxRdtase_CS"/>
</dbReference>
<dbReference type="SUPFAM" id="SSF143243">
    <property type="entry name" value="Nqo5-like"/>
    <property type="match status" value="1"/>
</dbReference>
<feature type="region of interest" description="Disordered" evidence="3">
    <location>
        <begin position="1"/>
        <end position="25"/>
    </location>
</feature>
<dbReference type="EMBL" id="CAFBNR010000014">
    <property type="protein sequence ID" value="CAB4958811.1"/>
    <property type="molecule type" value="Genomic_DNA"/>
</dbReference>
<dbReference type="GO" id="GO:0016651">
    <property type="term" value="F:oxidoreductase activity, acting on NAD(P)H"/>
    <property type="evidence" value="ECO:0007669"/>
    <property type="project" value="InterPro"/>
</dbReference>
<evidence type="ECO:0000313" key="5">
    <source>
        <dbReference type="EMBL" id="CAB4958811.1"/>
    </source>
</evidence>
<reference evidence="5" key="1">
    <citation type="submission" date="2020-05" db="EMBL/GenBank/DDBJ databases">
        <authorList>
            <person name="Chiriac C."/>
            <person name="Salcher M."/>
            <person name="Ghai R."/>
            <person name="Kavagutti S V."/>
        </authorList>
    </citation>
    <scope>NUCLEOTIDE SEQUENCE</scope>
</reference>
<name>A0A6J7KTI1_9ZZZZ</name>
<organism evidence="5">
    <name type="scientific">freshwater metagenome</name>
    <dbReference type="NCBI Taxonomy" id="449393"/>
    <lineage>
        <taxon>unclassified sequences</taxon>
        <taxon>metagenomes</taxon>
        <taxon>ecological metagenomes</taxon>
    </lineage>
</organism>
<dbReference type="PROSITE" id="PS00542">
    <property type="entry name" value="COMPLEX1_30K"/>
    <property type="match status" value="1"/>
</dbReference>
<keyword evidence="2" id="KW-0813">Transport</keyword>
<feature type="domain" description="NADH:ubiquinone oxidoreductase 30kDa subunit" evidence="4">
    <location>
        <begin position="61"/>
        <end position="206"/>
    </location>
</feature>
<accession>A0A6J7KTI1</accession>
<dbReference type="InterPro" id="IPR037232">
    <property type="entry name" value="NADH_quin_OxRdtase_su_C/D-like"/>
</dbReference>
<dbReference type="GO" id="GO:0008137">
    <property type="term" value="F:NADH dehydrogenase (ubiquinone) activity"/>
    <property type="evidence" value="ECO:0007669"/>
    <property type="project" value="InterPro"/>
</dbReference>
<dbReference type="InterPro" id="IPR001268">
    <property type="entry name" value="NADH_UbQ_OxRdtase_30kDa_su"/>
</dbReference>
<sequence length="234" mass="25715">MHLQKPKGEVSPLSSPAETTASTATEVKVDATRDAMVAAIRTTLGACVVETLVKPGDDIWVRVTTESWCSSIQALKDAHSFDYFCFLSAIDWMPSPYGRGEDDPSEPAPVRDTVIRPGYTGGDTRMQMLVRLVNSVTHLGINIKADVPNDSFTVDSICTVFAGANWHEREAHEMFGIGFTGHPDLRNMYLPVDFEGYPMRKDFPLLARMVKPWPGIVDVEPLPGGTDDENESPS</sequence>
<protein>
    <submittedName>
        <fullName evidence="5">Unannotated protein</fullName>
    </submittedName>
</protein>
<dbReference type="PANTHER" id="PTHR10884:SF14">
    <property type="entry name" value="NADH DEHYDROGENASE [UBIQUINONE] IRON-SULFUR PROTEIN 3, MITOCHONDRIAL"/>
    <property type="match status" value="1"/>
</dbReference>
<dbReference type="Pfam" id="PF00329">
    <property type="entry name" value="Complex1_30kDa"/>
    <property type="match status" value="1"/>
</dbReference>
<feature type="compositionally biased region" description="Low complexity" evidence="3">
    <location>
        <begin position="11"/>
        <end position="25"/>
    </location>
</feature>
<dbReference type="PANTHER" id="PTHR10884">
    <property type="entry name" value="NADH DEHYDROGENASE UBIQUINONE IRON-SULFUR PROTEIN 3"/>
    <property type="match status" value="1"/>
</dbReference>
<evidence type="ECO:0000259" key="4">
    <source>
        <dbReference type="Pfam" id="PF00329"/>
    </source>
</evidence>
<proteinExistence type="inferred from homology"/>
<evidence type="ECO:0000256" key="2">
    <source>
        <dbReference type="ARBA" id="ARBA00022448"/>
    </source>
</evidence>
<dbReference type="Gene3D" id="3.30.460.80">
    <property type="entry name" value="NADH:ubiquinone oxidoreductase, 30kDa subunit"/>
    <property type="match status" value="1"/>
</dbReference>